<comment type="caution">
    <text evidence="1">The sequence shown here is derived from an EMBL/GenBank/DDBJ whole genome shotgun (WGS) entry which is preliminary data.</text>
</comment>
<dbReference type="PATRIC" id="fig|1227459.3.peg.2726"/>
<dbReference type="EMBL" id="AOLJ01000019">
    <property type="protein sequence ID" value="ELZ79380.1"/>
    <property type="molecule type" value="Genomic_DNA"/>
</dbReference>
<organism evidence="1 2">
    <name type="scientific">Haloferax gibbonsii (strain ATCC 33959 / DSM 4427 / JCM 8863 / NBRC 102184 / NCIMB 2188 / Ma 2.38)</name>
    <dbReference type="NCBI Taxonomy" id="1227459"/>
    <lineage>
        <taxon>Archaea</taxon>
        <taxon>Methanobacteriati</taxon>
        <taxon>Methanobacteriota</taxon>
        <taxon>Stenosarchaea group</taxon>
        <taxon>Halobacteria</taxon>
        <taxon>Halobacteriales</taxon>
        <taxon>Haloferacaceae</taxon>
        <taxon>Haloferax</taxon>
    </lineage>
</organism>
<sequence length="52" mass="6235">MYHVHLPKLERMGLIEPNGNWYDIRRGPRFDDIEPLLRVIDDHRKKLPGDVL</sequence>
<evidence type="ECO:0000313" key="1">
    <source>
        <dbReference type="EMBL" id="ELZ79380.1"/>
    </source>
</evidence>
<reference evidence="1 2" key="1">
    <citation type="journal article" date="2014" name="PLoS Genet.">
        <title>Phylogenetically driven sequencing of extremely halophilic archaea reveals strategies for static and dynamic osmo-response.</title>
        <authorList>
            <person name="Becker E.A."/>
            <person name="Seitzer P.M."/>
            <person name="Tritt A."/>
            <person name="Larsen D."/>
            <person name="Krusor M."/>
            <person name="Yao A.I."/>
            <person name="Wu D."/>
            <person name="Madern D."/>
            <person name="Eisen J.A."/>
            <person name="Darling A.E."/>
            <person name="Facciotti M.T."/>
        </authorList>
    </citation>
    <scope>NUCLEOTIDE SEQUENCE [LARGE SCALE GENOMIC DNA]</scope>
    <source>
        <strain evidence="2">ATCC 33959 / DSM 4427 / JCM 8863 / NBRC 102184 / NCIMB 2188 / Ma 2.38</strain>
    </source>
</reference>
<dbReference type="Proteomes" id="UP000011571">
    <property type="component" value="Unassembled WGS sequence"/>
</dbReference>
<gene>
    <name evidence="1" type="ORF">C454_13833</name>
</gene>
<evidence type="ECO:0000313" key="2">
    <source>
        <dbReference type="Proteomes" id="UP000011571"/>
    </source>
</evidence>
<protein>
    <recommendedName>
        <fullName evidence="3">ArsR family transcriptional regulator</fullName>
    </recommendedName>
</protein>
<dbReference type="AlphaFoldDB" id="M0H4G2"/>
<evidence type="ECO:0008006" key="3">
    <source>
        <dbReference type="Google" id="ProtNLM"/>
    </source>
</evidence>
<name>M0H4G2_HALGM</name>
<proteinExistence type="predicted"/>
<keyword evidence="2" id="KW-1185">Reference proteome</keyword>
<accession>M0H4G2</accession>